<reference evidence="2 3" key="1">
    <citation type="submission" date="2020-10" db="EMBL/GenBank/DDBJ databases">
        <title>Complete genome sequence of Paludibaculum fermentans P105T, a facultatively anaerobic acidobacterium capable of dissimilatory Fe(III) reduction.</title>
        <authorList>
            <person name="Dedysh S.N."/>
            <person name="Beletsky A.V."/>
            <person name="Kulichevskaya I.S."/>
            <person name="Mardanov A.V."/>
            <person name="Ravin N.V."/>
        </authorList>
    </citation>
    <scope>NUCLEOTIDE SEQUENCE [LARGE SCALE GENOMIC DNA]</scope>
    <source>
        <strain evidence="2 3">P105</strain>
    </source>
</reference>
<feature type="region of interest" description="Disordered" evidence="1">
    <location>
        <begin position="25"/>
        <end position="72"/>
    </location>
</feature>
<sequence>MTFLGRFLPTIAAVVVTGRFSLLDQTPSSQPQQVKPPVVAPTVLAPGGHSQQVKPPEPSNAKQHPSRYPRFLPLPKRENQIKTETGGIRALLEDGCAALGLQFANDSCQGIAPVPTSAGGAPSTGSDDWILSLARFQNKLPDHPDEWVFVYRCRRASSKVRLSLRAHKPGTAQAVLDIVLGCPATAGSQTRFDWRPSPDQVALLRGDSVAHVLMQELEEAPEGDLKDWGYISPLVFGLDGPAPATHTVVPKAPQAGASPDSSPRGHCLYVSIPPQSTFLPAGSLNPVGFGLTTEAEIFLLPATGNVCDPAVRPDEHTPWIQVLLEQGQ</sequence>
<dbReference type="Proteomes" id="UP000593892">
    <property type="component" value="Chromosome"/>
</dbReference>
<accession>A0A7S7NNG6</accession>
<dbReference type="KEGG" id="pfer:IRI77_29475"/>
<name>A0A7S7NNG6_PALFE</name>
<feature type="compositionally biased region" description="Low complexity" evidence="1">
    <location>
        <begin position="25"/>
        <end position="43"/>
    </location>
</feature>
<gene>
    <name evidence="2" type="ORF">IRI77_29475</name>
</gene>
<organism evidence="2 3">
    <name type="scientific">Paludibaculum fermentans</name>
    <dbReference type="NCBI Taxonomy" id="1473598"/>
    <lineage>
        <taxon>Bacteria</taxon>
        <taxon>Pseudomonadati</taxon>
        <taxon>Acidobacteriota</taxon>
        <taxon>Terriglobia</taxon>
        <taxon>Bryobacterales</taxon>
        <taxon>Bryobacteraceae</taxon>
        <taxon>Paludibaculum</taxon>
    </lineage>
</organism>
<protein>
    <submittedName>
        <fullName evidence="2">Uncharacterized protein</fullName>
    </submittedName>
</protein>
<dbReference type="EMBL" id="CP063849">
    <property type="protein sequence ID" value="QOY86877.1"/>
    <property type="molecule type" value="Genomic_DNA"/>
</dbReference>
<proteinExistence type="predicted"/>
<evidence type="ECO:0000256" key="1">
    <source>
        <dbReference type="SAM" id="MobiDB-lite"/>
    </source>
</evidence>
<evidence type="ECO:0000313" key="3">
    <source>
        <dbReference type="Proteomes" id="UP000593892"/>
    </source>
</evidence>
<dbReference type="AlphaFoldDB" id="A0A7S7NNG6"/>
<keyword evidence="3" id="KW-1185">Reference proteome</keyword>
<evidence type="ECO:0000313" key="2">
    <source>
        <dbReference type="EMBL" id="QOY86877.1"/>
    </source>
</evidence>
<dbReference type="RefSeq" id="WP_194448546.1">
    <property type="nucleotide sequence ID" value="NZ_CP063849.1"/>
</dbReference>